<name>A0A4R6MDD4_9GAMM</name>
<feature type="domain" description="EF-hand" evidence="3">
    <location>
        <begin position="39"/>
        <end position="65"/>
    </location>
</feature>
<reference evidence="4 5" key="1">
    <citation type="submission" date="2019-03" db="EMBL/GenBank/DDBJ databases">
        <title>Genomic Encyclopedia of Type Strains, Phase III (KMG-III): the genomes of soil and plant-associated and newly described type strains.</title>
        <authorList>
            <person name="Whitman W."/>
        </authorList>
    </citation>
    <scope>NUCLEOTIDE SEQUENCE [LARGE SCALE GENOMIC DNA]</scope>
    <source>
        <strain evidence="4 5">CECT 7378</strain>
    </source>
</reference>
<sequence>MNIMNRIFLLASLILSFSTFAQDRPEPPTGGMGGQPPSFSDFDQNGDGYISLDETRGPMQDDFNEIDANSDRLLTETEIDLFMKNRRPPQPPRDSN</sequence>
<dbReference type="PROSITE" id="PS50222">
    <property type="entry name" value="EF_HAND_2"/>
    <property type="match status" value="1"/>
</dbReference>
<feature type="signal peptide" evidence="2">
    <location>
        <begin position="1"/>
        <end position="21"/>
    </location>
</feature>
<dbReference type="OrthoDB" id="6106455at2"/>
<dbReference type="InterPro" id="IPR011992">
    <property type="entry name" value="EF-hand-dom_pair"/>
</dbReference>
<accession>A0A4R6MDD4</accession>
<dbReference type="SUPFAM" id="SSF47473">
    <property type="entry name" value="EF-hand"/>
    <property type="match status" value="1"/>
</dbReference>
<protein>
    <recommendedName>
        <fullName evidence="3">EF-hand domain-containing protein</fullName>
    </recommendedName>
</protein>
<dbReference type="EMBL" id="SNXC01000009">
    <property type="protein sequence ID" value="TDO99534.1"/>
    <property type="molecule type" value="Genomic_DNA"/>
</dbReference>
<feature type="chain" id="PRO_5020476513" description="EF-hand domain-containing protein" evidence="2">
    <location>
        <begin position="22"/>
        <end position="96"/>
    </location>
</feature>
<evidence type="ECO:0000313" key="5">
    <source>
        <dbReference type="Proteomes" id="UP000294656"/>
    </source>
</evidence>
<gene>
    <name evidence="4" type="ORF">DFP79_0517</name>
</gene>
<evidence type="ECO:0000259" key="3">
    <source>
        <dbReference type="PROSITE" id="PS50222"/>
    </source>
</evidence>
<evidence type="ECO:0000256" key="2">
    <source>
        <dbReference type="SAM" id="SignalP"/>
    </source>
</evidence>
<dbReference type="Proteomes" id="UP000294656">
    <property type="component" value="Unassembled WGS sequence"/>
</dbReference>
<evidence type="ECO:0000313" key="4">
    <source>
        <dbReference type="EMBL" id="TDO99534.1"/>
    </source>
</evidence>
<dbReference type="InterPro" id="IPR002048">
    <property type="entry name" value="EF_hand_dom"/>
</dbReference>
<dbReference type="AlphaFoldDB" id="A0A4R6MDD4"/>
<dbReference type="GO" id="GO:0005509">
    <property type="term" value="F:calcium ion binding"/>
    <property type="evidence" value="ECO:0007669"/>
    <property type="project" value="InterPro"/>
</dbReference>
<dbReference type="Gene3D" id="1.10.238.10">
    <property type="entry name" value="EF-hand"/>
    <property type="match status" value="1"/>
</dbReference>
<evidence type="ECO:0000256" key="1">
    <source>
        <dbReference type="SAM" id="MobiDB-lite"/>
    </source>
</evidence>
<proteinExistence type="predicted"/>
<feature type="region of interest" description="Disordered" evidence="1">
    <location>
        <begin position="21"/>
        <end position="64"/>
    </location>
</feature>
<keyword evidence="5" id="KW-1185">Reference proteome</keyword>
<organism evidence="4 5">
    <name type="scientific">Marinomonas balearica</name>
    <dbReference type="NCBI Taxonomy" id="491947"/>
    <lineage>
        <taxon>Bacteria</taxon>
        <taxon>Pseudomonadati</taxon>
        <taxon>Pseudomonadota</taxon>
        <taxon>Gammaproteobacteria</taxon>
        <taxon>Oceanospirillales</taxon>
        <taxon>Oceanospirillaceae</taxon>
        <taxon>Marinomonas</taxon>
    </lineage>
</organism>
<comment type="caution">
    <text evidence="4">The sequence shown here is derived from an EMBL/GenBank/DDBJ whole genome shotgun (WGS) entry which is preliminary data.</text>
</comment>
<keyword evidence="2" id="KW-0732">Signal</keyword>